<dbReference type="InParanoid" id="D2A2D0"/>
<dbReference type="EMBL" id="KQ971338">
    <property type="protein sequence ID" value="EFA02039.1"/>
    <property type="molecule type" value="Genomic_DNA"/>
</dbReference>
<evidence type="ECO:0000313" key="1">
    <source>
        <dbReference type="EMBL" id="EFA02039.1"/>
    </source>
</evidence>
<reference evidence="1 2" key="2">
    <citation type="journal article" date="2010" name="Nucleic Acids Res.">
        <title>BeetleBase in 2010: revisions to provide comprehensive genomic information for Tribolium castaneum.</title>
        <authorList>
            <person name="Kim H.S."/>
            <person name="Murphy T."/>
            <person name="Xia J."/>
            <person name="Caragea D."/>
            <person name="Park Y."/>
            <person name="Beeman R.W."/>
            <person name="Lorenzen M.D."/>
            <person name="Butcher S."/>
            <person name="Manak J.R."/>
            <person name="Brown S.J."/>
        </authorList>
    </citation>
    <scope>GENOME REANNOTATION</scope>
    <source>
        <strain evidence="1 2">Georgia GA2</strain>
    </source>
</reference>
<dbReference type="Proteomes" id="UP000007266">
    <property type="component" value="Linkage group 4"/>
</dbReference>
<accession>D2A2D0</accession>
<sequence>MCETGDFLTPAASTAKAGFLIGFRHLRDTIQKKLIYKHQQTGSWLWSLDGEGNHKTRTSPQLSDTGDEKITITKLDTHFDKNTASDD</sequence>
<dbReference type="HOGENOM" id="CLU_2486245_0_0_1"/>
<dbReference type="AlphaFoldDB" id="D2A2D0"/>
<evidence type="ECO:0000313" key="2">
    <source>
        <dbReference type="Proteomes" id="UP000007266"/>
    </source>
</evidence>
<gene>
    <name evidence="1" type="primary">AUGUSTUS-3.0.2_07667</name>
    <name evidence="1" type="ORF">TcasGA2_TC007667</name>
</gene>
<name>D2A2D0_TRICA</name>
<proteinExistence type="predicted"/>
<keyword evidence="2" id="KW-1185">Reference proteome</keyword>
<organism evidence="1 2">
    <name type="scientific">Tribolium castaneum</name>
    <name type="common">Red flour beetle</name>
    <dbReference type="NCBI Taxonomy" id="7070"/>
    <lineage>
        <taxon>Eukaryota</taxon>
        <taxon>Metazoa</taxon>
        <taxon>Ecdysozoa</taxon>
        <taxon>Arthropoda</taxon>
        <taxon>Hexapoda</taxon>
        <taxon>Insecta</taxon>
        <taxon>Pterygota</taxon>
        <taxon>Neoptera</taxon>
        <taxon>Endopterygota</taxon>
        <taxon>Coleoptera</taxon>
        <taxon>Polyphaga</taxon>
        <taxon>Cucujiformia</taxon>
        <taxon>Tenebrionidae</taxon>
        <taxon>Tenebrionidae incertae sedis</taxon>
        <taxon>Tribolium</taxon>
    </lineage>
</organism>
<reference evidence="1 2" key="1">
    <citation type="journal article" date="2008" name="Nature">
        <title>The genome of the model beetle and pest Tribolium castaneum.</title>
        <authorList>
            <consortium name="Tribolium Genome Sequencing Consortium"/>
            <person name="Richards S."/>
            <person name="Gibbs R.A."/>
            <person name="Weinstock G.M."/>
            <person name="Brown S.J."/>
            <person name="Denell R."/>
            <person name="Beeman R.W."/>
            <person name="Gibbs R."/>
            <person name="Beeman R.W."/>
            <person name="Brown S.J."/>
            <person name="Bucher G."/>
            <person name="Friedrich M."/>
            <person name="Grimmelikhuijzen C.J."/>
            <person name="Klingler M."/>
            <person name="Lorenzen M."/>
            <person name="Richards S."/>
            <person name="Roth S."/>
            <person name="Schroder R."/>
            <person name="Tautz D."/>
            <person name="Zdobnov E.M."/>
            <person name="Muzny D."/>
            <person name="Gibbs R.A."/>
            <person name="Weinstock G.M."/>
            <person name="Attaway T."/>
            <person name="Bell S."/>
            <person name="Buhay C.J."/>
            <person name="Chandrabose M.N."/>
            <person name="Chavez D."/>
            <person name="Clerk-Blankenburg K.P."/>
            <person name="Cree A."/>
            <person name="Dao M."/>
            <person name="Davis C."/>
            <person name="Chacko J."/>
            <person name="Dinh H."/>
            <person name="Dugan-Rocha S."/>
            <person name="Fowler G."/>
            <person name="Garner T.T."/>
            <person name="Garnes J."/>
            <person name="Gnirke A."/>
            <person name="Hawes A."/>
            <person name="Hernandez J."/>
            <person name="Hines S."/>
            <person name="Holder M."/>
            <person name="Hume J."/>
            <person name="Jhangiani S.N."/>
            <person name="Joshi V."/>
            <person name="Khan Z.M."/>
            <person name="Jackson L."/>
            <person name="Kovar C."/>
            <person name="Kowis A."/>
            <person name="Lee S."/>
            <person name="Lewis L.R."/>
            <person name="Margolis J."/>
            <person name="Morgan M."/>
            <person name="Nazareth L.V."/>
            <person name="Nguyen N."/>
            <person name="Okwuonu G."/>
            <person name="Parker D."/>
            <person name="Richards S."/>
            <person name="Ruiz S.J."/>
            <person name="Santibanez J."/>
            <person name="Savard J."/>
            <person name="Scherer S.E."/>
            <person name="Schneider B."/>
            <person name="Sodergren E."/>
            <person name="Tautz D."/>
            <person name="Vattahil S."/>
            <person name="Villasana D."/>
            <person name="White C.S."/>
            <person name="Wright R."/>
            <person name="Park Y."/>
            <person name="Beeman R.W."/>
            <person name="Lord J."/>
            <person name="Oppert B."/>
            <person name="Lorenzen M."/>
            <person name="Brown S."/>
            <person name="Wang L."/>
            <person name="Savard J."/>
            <person name="Tautz D."/>
            <person name="Richards S."/>
            <person name="Weinstock G."/>
            <person name="Gibbs R.A."/>
            <person name="Liu Y."/>
            <person name="Worley K."/>
            <person name="Weinstock G."/>
            <person name="Elsik C.G."/>
            <person name="Reese J.T."/>
            <person name="Elhaik E."/>
            <person name="Landan G."/>
            <person name="Graur D."/>
            <person name="Arensburger P."/>
            <person name="Atkinson P."/>
            <person name="Beeman R.W."/>
            <person name="Beidler J."/>
            <person name="Brown S.J."/>
            <person name="Demuth J.P."/>
            <person name="Drury D.W."/>
            <person name="Du Y.Z."/>
            <person name="Fujiwara H."/>
            <person name="Lorenzen M."/>
            <person name="Maselli V."/>
            <person name="Osanai M."/>
            <person name="Park Y."/>
            <person name="Robertson H.M."/>
            <person name="Tu Z."/>
            <person name="Wang J.J."/>
            <person name="Wang S."/>
            <person name="Richards S."/>
            <person name="Song H."/>
            <person name="Zhang L."/>
            <person name="Sodergren E."/>
            <person name="Werner D."/>
            <person name="Stanke M."/>
            <person name="Morgenstern B."/>
            <person name="Solovyev V."/>
            <person name="Kosarev P."/>
            <person name="Brown G."/>
            <person name="Chen H.C."/>
            <person name="Ermolaeva O."/>
            <person name="Hlavina W."/>
            <person name="Kapustin Y."/>
            <person name="Kiryutin B."/>
            <person name="Kitts P."/>
            <person name="Maglott D."/>
            <person name="Pruitt K."/>
            <person name="Sapojnikov V."/>
            <person name="Souvorov A."/>
            <person name="Mackey A.J."/>
            <person name="Waterhouse R.M."/>
            <person name="Wyder S."/>
            <person name="Zdobnov E.M."/>
            <person name="Zdobnov E.M."/>
            <person name="Wyder S."/>
            <person name="Kriventseva E.V."/>
            <person name="Kadowaki T."/>
            <person name="Bork P."/>
            <person name="Aranda M."/>
            <person name="Bao R."/>
            <person name="Beermann A."/>
            <person name="Berns N."/>
            <person name="Bolognesi R."/>
            <person name="Bonneton F."/>
            <person name="Bopp D."/>
            <person name="Brown S.J."/>
            <person name="Bucher G."/>
            <person name="Butts T."/>
            <person name="Chaumot A."/>
            <person name="Denell R.E."/>
            <person name="Ferrier D.E."/>
            <person name="Friedrich M."/>
            <person name="Gordon C.M."/>
            <person name="Jindra M."/>
            <person name="Klingler M."/>
            <person name="Lan Q."/>
            <person name="Lattorff H.M."/>
            <person name="Laudet V."/>
            <person name="von Levetsow C."/>
            <person name="Liu Z."/>
            <person name="Lutz R."/>
            <person name="Lynch J.A."/>
            <person name="da Fonseca R.N."/>
            <person name="Posnien N."/>
            <person name="Reuter R."/>
            <person name="Roth S."/>
            <person name="Savard J."/>
            <person name="Schinko J.B."/>
            <person name="Schmitt C."/>
            <person name="Schoppmeier M."/>
            <person name="Schroder R."/>
            <person name="Shippy T.D."/>
            <person name="Simonnet F."/>
            <person name="Marques-Souza H."/>
            <person name="Tautz D."/>
            <person name="Tomoyasu Y."/>
            <person name="Trauner J."/>
            <person name="Van der Zee M."/>
            <person name="Vervoort M."/>
            <person name="Wittkopp N."/>
            <person name="Wimmer E.A."/>
            <person name="Yang X."/>
            <person name="Jones A.K."/>
            <person name="Sattelle D.B."/>
            <person name="Ebert P.R."/>
            <person name="Nelson D."/>
            <person name="Scott J.G."/>
            <person name="Beeman R.W."/>
            <person name="Muthukrishnan S."/>
            <person name="Kramer K.J."/>
            <person name="Arakane Y."/>
            <person name="Beeman R.W."/>
            <person name="Zhu Q."/>
            <person name="Hogenkamp D."/>
            <person name="Dixit R."/>
            <person name="Oppert B."/>
            <person name="Jiang H."/>
            <person name="Zou Z."/>
            <person name="Marshall J."/>
            <person name="Elpidina E."/>
            <person name="Vinokurov K."/>
            <person name="Oppert C."/>
            <person name="Zou Z."/>
            <person name="Evans J."/>
            <person name="Lu Z."/>
            <person name="Zhao P."/>
            <person name="Sumathipala N."/>
            <person name="Altincicek B."/>
            <person name="Vilcinskas A."/>
            <person name="Williams M."/>
            <person name="Hultmark D."/>
            <person name="Hetru C."/>
            <person name="Jiang H."/>
            <person name="Grimmelikhuijzen C.J."/>
            <person name="Hauser F."/>
            <person name="Cazzamali G."/>
            <person name="Williamson M."/>
            <person name="Park Y."/>
            <person name="Li B."/>
            <person name="Tanaka Y."/>
            <person name="Predel R."/>
            <person name="Neupert S."/>
            <person name="Schachtner J."/>
            <person name="Verleyen P."/>
            <person name="Raible F."/>
            <person name="Bork P."/>
            <person name="Friedrich M."/>
            <person name="Walden K.K."/>
            <person name="Robertson H.M."/>
            <person name="Angeli S."/>
            <person name="Foret S."/>
            <person name="Bucher G."/>
            <person name="Schuetz S."/>
            <person name="Maleszka R."/>
            <person name="Wimmer E.A."/>
            <person name="Beeman R.W."/>
            <person name="Lorenzen M."/>
            <person name="Tomoyasu Y."/>
            <person name="Miller S.C."/>
            <person name="Grossmann D."/>
            <person name="Bucher G."/>
        </authorList>
    </citation>
    <scope>NUCLEOTIDE SEQUENCE [LARGE SCALE GENOMIC DNA]</scope>
    <source>
        <strain evidence="1 2">Georgia GA2</strain>
    </source>
</reference>
<protein>
    <submittedName>
        <fullName evidence="1">Uncharacterized protein</fullName>
    </submittedName>
</protein>